<feature type="chain" id="PRO_5021361327" description="Branched-chain-amino-acid aminotransferase" evidence="17">
    <location>
        <begin position="17"/>
        <end position="789"/>
    </location>
</feature>
<dbReference type="InterPro" id="IPR043131">
    <property type="entry name" value="BCAT-like_N"/>
</dbReference>
<evidence type="ECO:0000256" key="12">
    <source>
        <dbReference type="ARBA" id="ARBA00048212"/>
    </source>
</evidence>
<dbReference type="PANTHER" id="PTHR42825:SF29">
    <property type="entry name" value="BRANCHED-CHAIN-AMINO-ACID AMINOTRANSFERASE"/>
    <property type="match status" value="1"/>
</dbReference>
<evidence type="ECO:0000256" key="15">
    <source>
        <dbReference type="RuleBase" id="RU004516"/>
    </source>
</evidence>
<keyword evidence="10" id="KW-0809">Transit peptide</keyword>
<evidence type="ECO:0000256" key="5">
    <source>
        <dbReference type="ARBA" id="ARBA00009320"/>
    </source>
</evidence>
<comment type="cofactor">
    <cofactor evidence="1 15">
        <name>pyridoxal 5'-phosphate</name>
        <dbReference type="ChEBI" id="CHEBI:597326"/>
    </cofactor>
</comment>
<dbReference type="Pfam" id="PF01063">
    <property type="entry name" value="Aminotran_4"/>
    <property type="match status" value="1"/>
</dbReference>
<evidence type="ECO:0000313" key="18">
    <source>
        <dbReference type="EMBL" id="BBG95119.1"/>
    </source>
</evidence>
<evidence type="ECO:0000256" key="6">
    <source>
        <dbReference type="ARBA" id="ARBA00022576"/>
    </source>
</evidence>
<dbReference type="NCBIfam" id="NF009897">
    <property type="entry name" value="PRK13357.1"/>
    <property type="match status" value="1"/>
</dbReference>
<dbReference type="EMBL" id="AP019297">
    <property type="protein sequence ID" value="BBG95119.1"/>
    <property type="molecule type" value="Genomic_DNA"/>
</dbReference>
<accession>A0A4Y1QTJ0</accession>
<comment type="pathway">
    <text evidence="4">Amino-acid biosynthesis; L-leucine biosynthesis; L-leucine from 3-methyl-2-oxobutanoate: step 4/4.</text>
</comment>
<dbReference type="GO" id="GO:0052656">
    <property type="term" value="F:L-isoleucine-2-oxoglutarate transaminase activity"/>
    <property type="evidence" value="ECO:0007669"/>
    <property type="project" value="RHEA"/>
</dbReference>
<dbReference type="InterPro" id="IPR043132">
    <property type="entry name" value="BCAT-like_C"/>
</dbReference>
<keyword evidence="8 16" id="KW-0808">Transferase</keyword>
<dbReference type="Gene3D" id="3.30.470.10">
    <property type="match status" value="2"/>
</dbReference>
<evidence type="ECO:0000256" key="11">
    <source>
        <dbReference type="ARBA" id="ARBA00023304"/>
    </source>
</evidence>
<reference evidence="18" key="1">
    <citation type="journal article" date="2019" name="Science">
        <title>Mutation of a bHLH transcription factor allowed almond domestication.</title>
        <authorList>
            <person name="Sanchez-Perez R."/>
            <person name="Pavan S."/>
            <person name="Mazzeo R."/>
            <person name="Moldovan C."/>
            <person name="Aiese Cigliano R."/>
            <person name="Del Cueto J."/>
            <person name="Ricciardi F."/>
            <person name="Lotti C."/>
            <person name="Ricciardi L."/>
            <person name="Dicenta F."/>
            <person name="Lopez-Marques R.L."/>
            <person name="Lindberg Moller B."/>
        </authorList>
    </citation>
    <scope>NUCLEOTIDE SEQUENCE</scope>
</reference>
<keyword evidence="6 16" id="KW-0032">Aminotransferase</keyword>
<keyword evidence="11 16" id="KW-0100">Branched-chain amino acid biosynthesis</keyword>
<comment type="pathway">
    <text evidence="2">Amino-acid biosynthesis; L-isoleucine biosynthesis; L-isoleucine from 2-oxobutanoate: step 4/4.</text>
</comment>
<dbReference type="Gene3D" id="3.20.10.10">
    <property type="entry name" value="D-amino Acid Aminotransferase, subunit A, domain 2"/>
    <property type="match status" value="2"/>
</dbReference>
<dbReference type="GO" id="GO:0005737">
    <property type="term" value="C:cytoplasm"/>
    <property type="evidence" value="ECO:0007669"/>
    <property type="project" value="UniProtKB-ARBA"/>
</dbReference>
<gene>
    <name evidence="18" type="ORF">Prudu_003585</name>
</gene>
<dbReference type="InterPro" id="IPR036038">
    <property type="entry name" value="Aminotransferase-like"/>
</dbReference>
<protein>
    <recommendedName>
        <fullName evidence="16">Branched-chain-amino-acid aminotransferase</fullName>
        <ecNumber evidence="16">2.6.1.42</ecNumber>
    </recommendedName>
</protein>
<dbReference type="InterPro" id="IPR005786">
    <property type="entry name" value="B_amino_transII"/>
</dbReference>
<dbReference type="CDD" id="cd01557">
    <property type="entry name" value="BCAT_beta_family"/>
    <property type="match status" value="1"/>
</dbReference>
<evidence type="ECO:0000256" key="8">
    <source>
        <dbReference type="ARBA" id="ARBA00022679"/>
    </source>
</evidence>
<comment type="catalytic activity">
    <reaction evidence="13 16">
        <text>L-isoleucine + 2-oxoglutarate = (S)-3-methyl-2-oxopentanoate + L-glutamate</text>
        <dbReference type="Rhea" id="RHEA:24801"/>
        <dbReference type="ChEBI" id="CHEBI:16810"/>
        <dbReference type="ChEBI" id="CHEBI:29985"/>
        <dbReference type="ChEBI" id="CHEBI:35146"/>
        <dbReference type="ChEBI" id="CHEBI:58045"/>
        <dbReference type="EC" id="2.6.1.42"/>
    </reaction>
</comment>
<keyword evidence="7 16" id="KW-0028">Amino-acid biosynthesis</keyword>
<dbReference type="GO" id="GO:0008652">
    <property type="term" value="P:amino acid biosynthetic process"/>
    <property type="evidence" value="ECO:0007669"/>
    <property type="project" value="UniProtKB-KW"/>
</dbReference>
<dbReference type="EC" id="2.6.1.42" evidence="16"/>
<evidence type="ECO:0000256" key="1">
    <source>
        <dbReference type="ARBA" id="ARBA00001933"/>
    </source>
</evidence>
<sequence>MLCLCVACVNAAAAAASTVAVFAGPSSFALRLLHHKPPSRFSISSCLLWNSQTSELPDTTWDNLGFDKPMSADYMFIMKSSEDGSFADGGLQRFGKIELNPASCVLILNYGQGIIEELKAYRKTDNSILLFRPEEHGLRMRVDAERLLMPAPTVDASLQVPSPNKGFLHIRPLLIGSGPVLSLTPAPEFIFLILGGLEPINLVVENEIHHAVMVELEAHVEAKENGFSDVLFLDSVHQRYVEETSTANIFLVKEWLKLWLWLSTNKWIRLSPLQHWKKGQFCLALHPRVSVINLQLAQLEPHVEERLVLVEELFEADEVFCTGNAVHLSRVGSITYLGKKVCCCESAPAVVSQQLHRALLNIQMGHTEDKLGWTVTSKFNCWVGCLRGQSRETSAMIQRTTRLHKLVQSIGVGSSLSSSSKLRVHCCFGSVAASNAEQACEQSVESYNVKKNEYADVDWDNLGFGLTPTDYMYVMKCSNNGTFEKGQLNRYGNIELNPAAGVLNYGQGLYEGTKAYRKKDGNLILFRPDQNAMRMQFGAERMCMPSPSVDQFIDAVKQTVQANKCWVPPPGKGSLYIRPLLIGSGPILGLAPSPEYTFLVYASPVRNYFKEGSAPLNIYVEEEYDRASRGGAGGVKSITNYAPVLKALLRAKNRGFSDVLYLDSVNNKNLEEVSSCNIFIVKGNLISTPAAVGTILPGVTRRSIIEIARDLCYQVEERPIPVDELSEADEVFCTGTAVGVAPVGSITCHGKRMEYKTGAQTVSTQLYSTLVGIQTGHIEDKKAWIVEIE</sequence>
<evidence type="ECO:0000256" key="10">
    <source>
        <dbReference type="ARBA" id="ARBA00022946"/>
    </source>
</evidence>
<dbReference type="FunFam" id="3.30.470.10:FF:000003">
    <property type="entry name" value="Branched-chain-amino-acid aminotransferase"/>
    <property type="match status" value="1"/>
</dbReference>
<organism evidence="18">
    <name type="scientific">Prunus dulcis</name>
    <name type="common">Almond</name>
    <name type="synonym">Amygdalus dulcis</name>
    <dbReference type="NCBI Taxonomy" id="3755"/>
    <lineage>
        <taxon>Eukaryota</taxon>
        <taxon>Viridiplantae</taxon>
        <taxon>Streptophyta</taxon>
        <taxon>Embryophyta</taxon>
        <taxon>Tracheophyta</taxon>
        <taxon>Spermatophyta</taxon>
        <taxon>Magnoliopsida</taxon>
        <taxon>eudicotyledons</taxon>
        <taxon>Gunneridae</taxon>
        <taxon>Pentapetalae</taxon>
        <taxon>rosids</taxon>
        <taxon>fabids</taxon>
        <taxon>Rosales</taxon>
        <taxon>Rosaceae</taxon>
        <taxon>Amygdaloideae</taxon>
        <taxon>Amygdaleae</taxon>
        <taxon>Prunus</taxon>
    </lineage>
</organism>
<dbReference type="SUPFAM" id="SSF56752">
    <property type="entry name" value="D-aminoacid aminotransferase-like PLP-dependent enzymes"/>
    <property type="match status" value="2"/>
</dbReference>
<keyword evidence="17" id="KW-0732">Signal</keyword>
<dbReference type="PROSITE" id="PS00770">
    <property type="entry name" value="AA_TRANSFER_CLASS_4"/>
    <property type="match status" value="1"/>
</dbReference>
<comment type="pathway">
    <text evidence="3">Amino-acid biosynthesis; L-valine biosynthesis; L-valine from pyruvate: step 4/4.</text>
</comment>
<evidence type="ECO:0000256" key="9">
    <source>
        <dbReference type="ARBA" id="ARBA00022898"/>
    </source>
</evidence>
<dbReference type="GO" id="GO:0052654">
    <property type="term" value="F:L-leucine-2-oxoglutarate transaminase activity"/>
    <property type="evidence" value="ECO:0007669"/>
    <property type="project" value="RHEA"/>
</dbReference>
<comment type="catalytic activity">
    <reaction evidence="12 16">
        <text>L-valine + 2-oxoglutarate = 3-methyl-2-oxobutanoate + L-glutamate</text>
        <dbReference type="Rhea" id="RHEA:24813"/>
        <dbReference type="ChEBI" id="CHEBI:11851"/>
        <dbReference type="ChEBI" id="CHEBI:16810"/>
        <dbReference type="ChEBI" id="CHEBI:29985"/>
        <dbReference type="ChEBI" id="CHEBI:57762"/>
        <dbReference type="EC" id="2.6.1.42"/>
    </reaction>
</comment>
<dbReference type="InterPro" id="IPR033939">
    <property type="entry name" value="BCAT_family"/>
</dbReference>
<dbReference type="GO" id="GO:0052655">
    <property type="term" value="F:L-valine-2-oxoglutarate transaminase activity"/>
    <property type="evidence" value="ECO:0007669"/>
    <property type="project" value="RHEA"/>
</dbReference>
<name>A0A4Y1QTJ0_PRUDU</name>
<feature type="signal peptide" evidence="17">
    <location>
        <begin position="1"/>
        <end position="16"/>
    </location>
</feature>
<dbReference type="FunFam" id="3.20.10.10:FF:000003">
    <property type="entry name" value="Branched-chain-amino-acid aminotransferase"/>
    <property type="match status" value="1"/>
</dbReference>
<comment type="catalytic activity">
    <reaction evidence="14 16">
        <text>L-leucine + 2-oxoglutarate = 4-methyl-2-oxopentanoate + L-glutamate</text>
        <dbReference type="Rhea" id="RHEA:18321"/>
        <dbReference type="ChEBI" id="CHEBI:16810"/>
        <dbReference type="ChEBI" id="CHEBI:17865"/>
        <dbReference type="ChEBI" id="CHEBI:29985"/>
        <dbReference type="ChEBI" id="CHEBI:57427"/>
        <dbReference type="EC" id="2.6.1.42"/>
    </reaction>
</comment>
<evidence type="ECO:0000256" key="2">
    <source>
        <dbReference type="ARBA" id="ARBA00004824"/>
    </source>
</evidence>
<dbReference type="AlphaFoldDB" id="A0A4Y1QTJ0"/>
<dbReference type="InterPro" id="IPR001544">
    <property type="entry name" value="Aminotrans_IV"/>
</dbReference>
<evidence type="ECO:0000256" key="17">
    <source>
        <dbReference type="SAM" id="SignalP"/>
    </source>
</evidence>
<evidence type="ECO:0000256" key="14">
    <source>
        <dbReference type="ARBA" id="ARBA00049229"/>
    </source>
</evidence>
<dbReference type="InterPro" id="IPR018300">
    <property type="entry name" value="Aminotrans_IV_CS"/>
</dbReference>
<dbReference type="GO" id="GO:0009082">
    <property type="term" value="P:branched-chain amino acid biosynthetic process"/>
    <property type="evidence" value="ECO:0007669"/>
    <property type="project" value="UniProtKB-KW"/>
</dbReference>
<dbReference type="NCBIfam" id="TIGR01123">
    <property type="entry name" value="ilvE_II"/>
    <property type="match status" value="1"/>
</dbReference>
<evidence type="ECO:0000256" key="3">
    <source>
        <dbReference type="ARBA" id="ARBA00004931"/>
    </source>
</evidence>
<dbReference type="PANTHER" id="PTHR42825">
    <property type="entry name" value="AMINO ACID AMINOTRANSFERASE"/>
    <property type="match status" value="1"/>
</dbReference>
<comment type="similarity">
    <text evidence="5 16">Belongs to the class-IV pyridoxal-phosphate-dependent aminotransferase family.</text>
</comment>
<proteinExistence type="inferred from homology"/>
<evidence type="ECO:0000256" key="4">
    <source>
        <dbReference type="ARBA" id="ARBA00005072"/>
    </source>
</evidence>
<evidence type="ECO:0000256" key="16">
    <source>
        <dbReference type="RuleBase" id="RU004517"/>
    </source>
</evidence>
<evidence type="ECO:0000256" key="13">
    <source>
        <dbReference type="ARBA" id="ARBA00048798"/>
    </source>
</evidence>
<keyword evidence="9 15" id="KW-0663">Pyridoxal phosphate</keyword>
<evidence type="ECO:0000256" key="7">
    <source>
        <dbReference type="ARBA" id="ARBA00022605"/>
    </source>
</evidence>